<proteinExistence type="predicted"/>
<dbReference type="Proteomes" id="UP000286482">
    <property type="component" value="Unassembled WGS sequence"/>
</dbReference>
<accession>A0A420E6G8</accession>
<name>A0A420E6G8_9ALTE</name>
<dbReference type="EMBL" id="RAQO01000010">
    <property type="protein sequence ID" value="RKF13759.1"/>
    <property type="molecule type" value="Genomic_DNA"/>
</dbReference>
<evidence type="ECO:0000313" key="2">
    <source>
        <dbReference type="Proteomes" id="UP000286482"/>
    </source>
</evidence>
<organism evidence="1 2">
    <name type="scientific">Alginatibacterium sediminis</name>
    <dbReference type="NCBI Taxonomy" id="2164068"/>
    <lineage>
        <taxon>Bacteria</taxon>
        <taxon>Pseudomonadati</taxon>
        <taxon>Pseudomonadota</taxon>
        <taxon>Gammaproteobacteria</taxon>
        <taxon>Alteromonadales</taxon>
        <taxon>Alteromonadaceae</taxon>
        <taxon>Alginatibacterium</taxon>
    </lineage>
</organism>
<protein>
    <recommendedName>
        <fullName evidence="3">DUF695 domain-containing protein</fullName>
    </recommendedName>
</protein>
<sequence>MNVIQVPVLNQPEAKSHHKARHLKKMAIGPFAQTCIEVRFEADIEQFDSLDDALGQLQESQGWDLFVAYFNNQFHAAVYFYTEQATLDSILEPLMAVVTNKLGDIEVSLLAGDANYGDWDSVYE</sequence>
<dbReference type="AlphaFoldDB" id="A0A420E6G8"/>
<gene>
    <name evidence="1" type="ORF">DBZ36_18480</name>
</gene>
<dbReference type="OrthoDB" id="6214739at2"/>
<keyword evidence="2" id="KW-1185">Reference proteome</keyword>
<comment type="caution">
    <text evidence="1">The sequence shown here is derived from an EMBL/GenBank/DDBJ whole genome shotgun (WGS) entry which is preliminary data.</text>
</comment>
<reference evidence="1 2" key="1">
    <citation type="submission" date="2018-09" db="EMBL/GenBank/DDBJ databases">
        <authorList>
            <person name="Wang Z."/>
        </authorList>
    </citation>
    <scope>NUCLEOTIDE SEQUENCE [LARGE SCALE GENOMIC DNA]</scope>
    <source>
        <strain evidence="1 2">ALS 81</strain>
    </source>
</reference>
<evidence type="ECO:0000313" key="1">
    <source>
        <dbReference type="EMBL" id="RKF13759.1"/>
    </source>
</evidence>
<dbReference type="RefSeq" id="WP_120356469.1">
    <property type="nucleotide sequence ID" value="NZ_RAQO01000010.1"/>
</dbReference>
<evidence type="ECO:0008006" key="3">
    <source>
        <dbReference type="Google" id="ProtNLM"/>
    </source>
</evidence>